<evidence type="ECO:0000313" key="5">
    <source>
        <dbReference type="EMBL" id="CAF4528626.1"/>
    </source>
</evidence>
<proteinExistence type="predicted"/>
<dbReference type="EMBL" id="CAJNYU010004236">
    <property type="protein sequence ID" value="CAF3734982.1"/>
    <property type="molecule type" value="Genomic_DNA"/>
</dbReference>
<evidence type="ECO:0000256" key="1">
    <source>
        <dbReference type="SAM" id="Phobius"/>
    </source>
</evidence>
<dbReference type="EMBL" id="CAJNXB010006182">
    <property type="protein sequence ID" value="CAF3470555.1"/>
    <property type="molecule type" value="Genomic_DNA"/>
</dbReference>
<evidence type="ECO:0000313" key="4">
    <source>
        <dbReference type="EMBL" id="CAF3734982.1"/>
    </source>
</evidence>
<sequence length="172" mass="19603">MSCDEVSCDEVIVRRSVCDEVNATKCRATKRSVITKPDEKEILIISFTVFKVIKIKQNDLDDSTAPISIEIELEECEDPNDNKDESESGETLRTLSISSCDSDIKDTQSYVNFKQRNYLLYGIIGVLMLLIVVILSFIFIFTLVLKNNPTENTINMPPFVQKEDNEIDYHLP</sequence>
<dbReference type="OrthoDB" id="10316644at2759"/>
<keyword evidence="1" id="KW-1133">Transmembrane helix</keyword>
<evidence type="ECO:0000313" key="6">
    <source>
        <dbReference type="EMBL" id="CAF4556299.1"/>
    </source>
</evidence>
<dbReference type="Proteomes" id="UP000663865">
    <property type="component" value="Unassembled WGS sequence"/>
</dbReference>
<evidence type="ECO:0000313" key="7">
    <source>
        <dbReference type="EMBL" id="CAF4779753.1"/>
    </source>
</evidence>
<dbReference type="Proteomes" id="UP000663862">
    <property type="component" value="Unassembled WGS sequence"/>
</dbReference>
<evidence type="ECO:0000313" key="2">
    <source>
        <dbReference type="EMBL" id="CAF3470555.1"/>
    </source>
</evidence>
<dbReference type="Proteomes" id="UP000663825">
    <property type="component" value="Unassembled WGS sequence"/>
</dbReference>
<evidence type="ECO:0000313" key="9">
    <source>
        <dbReference type="Proteomes" id="UP000663873"/>
    </source>
</evidence>
<organism evidence="3 8">
    <name type="scientific">Rotaria socialis</name>
    <dbReference type="NCBI Taxonomy" id="392032"/>
    <lineage>
        <taxon>Eukaryota</taxon>
        <taxon>Metazoa</taxon>
        <taxon>Spiralia</taxon>
        <taxon>Gnathifera</taxon>
        <taxon>Rotifera</taxon>
        <taxon>Eurotatoria</taxon>
        <taxon>Bdelloidea</taxon>
        <taxon>Philodinida</taxon>
        <taxon>Philodinidae</taxon>
        <taxon>Rotaria</taxon>
    </lineage>
</organism>
<comment type="caution">
    <text evidence="3">The sequence shown here is derived from an EMBL/GenBank/DDBJ whole genome shotgun (WGS) entry which is preliminary data.</text>
</comment>
<keyword evidence="9" id="KW-1185">Reference proteome</keyword>
<evidence type="ECO:0000313" key="3">
    <source>
        <dbReference type="EMBL" id="CAF3491590.1"/>
    </source>
</evidence>
<dbReference type="EMBL" id="CAJOBP010009677">
    <property type="protein sequence ID" value="CAF4556299.1"/>
    <property type="molecule type" value="Genomic_DNA"/>
</dbReference>
<keyword evidence="1" id="KW-0812">Transmembrane</keyword>
<protein>
    <submittedName>
        <fullName evidence="3">Uncharacterized protein</fullName>
    </submittedName>
</protein>
<dbReference type="EMBL" id="CAJOBQ010001952">
    <property type="protein sequence ID" value="CAF4528626.1"/>
    <property type="molecule type" value="Genomic_DNA"/>
</dbReference>
<gene>
    <name evidence="4" type="ORF">FME351_LOCUS29918</name>
    <name evidence="3" type="ORF">KIK155_LOCUS15188</name>
    <name evidence="2" type="ORF">TIS948_LOCUS33307</name>
    <name evidence="7" type="ORF">TOA249_LOCUS22084</name>
    <name evidence="5" type="ORF">TSG867_LOCUS23108</name>
    <name evidence="6" type="ORF">UJA718_LOCUS29677</name>
</gene>
<dbReference type="AlphaFoldDB" id="A0A818GLH9"/>
<dbReference type="Proteomes" id="UP000663873">
    <property type="component" value="Unassembled WGS sequence"/>
</dbReference>
<name>A0A818GLH9_9BILA</name>
<dbReference type="Proteomes" id="UP000663869">
    <property type="component" value="Unassembled WGS sequence"/>
</dbReference>
<feature type="transmembrane region" description="Helical" evidence="1">
    <location>
        <begin position="118"/>
        <end position="145"/>
    </location>
</feature>
<reference evidence="3" key="1">
    <citation type="submission" date="2021-02" db="EMBL/GenBank/DDBJ databases">
        <authorList>
            <person name="Nowell W R."/>
        </authorList>
    </citation>
    <scope>NUCLEOTIDE SEQUENCE</scope>
</reference>
<dbReference type="EMBL" id="CAJOBS010001971">
    <property type="protein sequence ID" value="CAF4779753.1"/>
    <property type="molecule type" value="Genomic_DNA"/>
</dbReference>
<evidence type="ECO:0000313" key="8">
    <source>
        <dbReference type="Proteomes" id="UP000663865"/>
    </source>
</evidence>
<dbReference type="Proteomes" id="UP000663838">
    <property type="component" value="Unassembled WGS sequence"/>
</dbReference>
<accession>A0A818GLH9</accession>
<dbReference type="EMBL" id="CAJNYV010002667">
    <property type="protein sequence ID" value="CAF3491590.1"/>
    <property type="molecule type" value="Genomic_DNA"/>
</dbReference>
<keyword evidence="1" id="KW-0472">Membrane</keyword>